<evidence type="ECO:0000313" key="3">
    <source>
        <dbReference type="Proteomes" id="UP001154282"/>
    </source>
</evidence>
<organism evidence="2 3">
    <name type="scientific">Linum tenue</name>
    <dbReference type="NCBI Taxonomy" id="586396"/>
    <lineage>
        <taxon>Eukaryota</taxon>
        <taxon>Viridiplantae</taxon>
        <taxon>Streptophyta</taxon>
        <taxon>Embryophyta</taxon>
        <taxon>Tracheophyta</taxon>
        <taxon>Spermatophyta</taxon>
        <taxon>Magnoliopsida</taxon>
        <taxon>eudicotyledons</taxon>
        <taxon>Gunneridae</taxon>
        <taxon>Pentapetalae</taxon>
        <taxon>rosids</taxon>
        <taxon>fabids</taxon>
        <taxon>Malpighiales</taxon>
        <taxon>Linaceae</taxon>
        <taxon>Linum</taxon>
    </lineage>
</organism>
<dbReference type="AlphaFoldDB" id="A0AAV0KTF1"/>
<proteinExistence type="predicted"/>
<keyword evidence="1" id="KW-0812">Transmembrane</keyword>
<dbReference type="EMBL" id="CAMGYJ010000005">
    <property type="protein sequence ID" value="CAI0424967.1"/>
    <property type="molecule type" value="Genomic_DNA"/>
</dbReference>
<reference evidence="2" key="1">
    <citation type="submission" date="2022-08" db="EMBL/GenBank/DDBJ databases">
        <authorList>
            <person name="Gutierrez-Valencia J."/>
        </authorList>
    </citation>
    <scope>NUCLEOTIDE SEQUENCE</scope>
</reference>
<keyword evidence="3" id="KW-1185">Reference proteome</keyword>
<sequence length="63" mass="7284">MVLLLSLHYHGFISAHVLGFVRLFLVENWLNCRLCLVVGFRLSVLRWRLAGFQIGFGFAVHCH</sequence>
<comment type="caution">
    <text evidence="2">The sequence shown here is derived from an EMBL/GenBank/DDBJ whole genome shotgun (WGS) entry which is preliminary data.</text>
</comment>
<keyword evidence="1" id="KW-1133">Transmembrane helix</keyword>
<dbReference type="Proteomes" id="UP001154282">
    <property type="component" value="Unassembled WGS sequence"/>
</dbReference>
<evidence type="ECO:0000256" key="1">
    <source>
        <dbReference type="SAM" id="Phobius"/>
    </source>
</evidence>
<protein>
    <submittedName>
        <fullName evidence="2">Uncharacterized protein</fullName>
    </submittedName>
</protein>
<feature type="transmembrane region" description="Helical" evidence="1">
    <location>
        <begin position="6"/>
        <end position="25"/>
    </location>
</feature>
<name>A0AAV0KTF1_9ROSI</name>
<keyword evidence="1" id="KW-0472">Membrane</keyword>
<gene>
    <name evidence="2" type="ORF">LITE_LOCUS20152</name>
</gene>
<evidence type="ECO:0000313" key="2">
    <source>
        <dbReference type="EMBL" id="CAI0424967.1"/>
    </source>
</evidence>
<accession>A0AAV0KTF1</accession>